<dbReference type="NCBIfam" id="TIGR00229">
    <property type="entry name" value="sensory_box"/>
    <property type="match status" value="1"/>
</dbReference>
<evidence type="ECO:0000313" key="8">
    <source>
        <dbReference type="EMBL" id="PPC79376.1"/>
    </source>
</evidence>
<evidence type="ECO:0000313" key="9">
    <source>
        <dbReference type="Proteomes" id="UP000238196"/>
    </source>
</evidence>
<dbReference type="Pfam" id="PF02518">
    <property type="entry name" value="HATPase_c"/>
    <property type="match status" value="1"/>
</dbReference>
<reference evidence="8 9" key="1">
    <citation type="submission" date="2018-02" db="EMBL/GenBank/DDBJ databases">
        <title>novel marine gammaproteobacteria from coastal saline agro ecosystem.</title>
        <authorList>
            <person name="Krishnan R."/>
            <person name="Ramesh Kumar N."/>
        </authorList>
    </citation>
    <scope>NUCLEOTIDE SEQUENCE [LARGE SCALE GENOMIC DNA]</scope>
    <source>
        <strain evidence="8 9">228</strain>
    </source>
</reference>
<dbReference type="InterPro" id="IPR000014">
    <property type="entry name" value="PAS"/>
</dbReference>
<dbReference type="InterPro" id="IPR036890">
    <property type="entry name" value="HATPase_C_sf"/>
</dbReference>
<dbReference type="PANTHER" id="PTHR43065">
    <property type="entry name" value="SENSOR HISTIDINE KINASE"/>
    <property type="match status" value="1"/>
</dbReference>
<dbReference type="Gene3D" id="1.10.287.130">
    <property type="match status" value="1"/>
</dbReference>
<protein>
    <recommendedName>
        <fullName evidence="2">histidine kinase</fullName>
        <ecNumber evidence="2">2.7.13.3</ecNumber>
    </recommendedName>
</protein>
<dbReference type="Gene3D" id="3.30.450.20">
    <property type="entry name" value="PAS domain"/>
    <property type="match status" value="2"/>
</dbReference>
<evidence type="ECO:0000259" key="6">
    <source>
        <dbReference type="PROSITE" id="PS50112"/>
    </source>
</evidence>
<dbReference type="GO" id="GO:0000155">
    <property type="term" value="F:phosphorelay sensor kinase activity"/>
    <property type="evidence" value="ECO:0007669"/>
    <property type="project" value="InterPro"/>
</dbReference>
<proteinExistence type="predicted"/>
<dbReference type="SUPFAM" id="SSF47384">
    <property type="entry name" value="Homodimeric domain of signal transducing histidine kinase"/>
    <property type="match status" value="1"/>
</dbReference>
<dbReference type="InterPro" id="IPR000700">
    <property type="entry name" value="PAS-assoc_C"/>
</dbReference>
<dbReference type="PRINTS" id="PR00344">
    <property type="entry name" value="BCTRLSENSOR"/>
</dbReference>
<feature type="domain" description="PAS" evidence="6">
    <location>
        <begin position="104"/>
        <end position="163"/>
    </location>
</feature>
<evidence type="ECO:0000256" key="4">
    <source>
        <dbReference type="SAM" id="MobiDB-lite"/>
    </source>
</evidence>
<dbReference type="Pfam" id="PF08447">
    <property type="entry name" value="PAS_3"/>
    <property type="match status" value="1"/>
</dbReference>
<dbReference type="PANTHER" id="PTHR43065:SF42">
    <property type="entry name" value="TWO-COMPONENT SENSOR PPRA"/>
    <property type="match status" value="1"/>
</dbReference>
<dbReference type="SMART" id="SM00091">
    <property type="entry name" value="PAS"/>
    <property type="match status" value="2"/>
</dbReference>
<comment type="caution">
    <text evidence="8">The sequence shown here is derived from an EMBL/GenBank/DDBJ whole genome shotgun (WGS) entry which is preliminary data.</text>
</comment>
<dbReference type="SMART" id="SM00387">
    <property type="entry name" value="HATPase_c"/>
    <property type="match status" value="1"/>
</dbReference>
<dbReference type="InterPro" id="IPR001610">
    <property type="entry name" value="PAC"/>
</dbReference>
<dbReference type="InterPro" id="IPR013655">
    <property type="entry name" value="PAS_fold_3"/>
</dbReference>
<name>A0A2S5KYM9_9PROT</name>
<dbReference type="PROSITE" id="PS50112">
    <property type="entry name" value="PAS"/>
    <property type="match status" value="1"/>
</dbReference>
<dbReference type="SMART" id="SM00086">
    <property type="entry name" value="PAC"/>
    <property type="match status" value="2"/>
</dbReference>
<feature type="domain" description="Histidine kinase" evidence="5">
    <location>
        <begin position="389"/>
        <end position="608"/>
    </location>
</feature>
<keyword evidence="3" id="KW-0597">Phosphoprotein</keyword>
<keyword evidence="8" id="KW-0808">Transferase</keyword>
<dbReference type="SMART" id="SM00388">
    <property type="entry name" value="HisKA"/>
    <property type="match status" value="1"/>
</dbReference>
<dbReference type="SUPFAM" id="SSF55785">
    <property type="entry name" value="PYP-like sensor domain (PAS domain)"/>
    <property type="match status" value="3"/>
</dbReference>
<comment type="catalytic activity">
    <reaction evidence="1">
        <text>ATP + protein L-histidine = ADP + protein N-phospho-L-histidine.</text>
        <dbReference type="EC" id="2.7.13.3"/>
    </reaction>
</comment>
<dbReference type="InterPro" id="IPR036097">
    <property type="entry name" value="HisK_dim/P_sf"/>
</dbReference>
<dbReference type="EMBL" id="PRLP01000001">
    <property type="protein sequence ID" value="PPC79376.1"/>
    <property type="molecule type" value="Genomic_DNA"/>
</dbReference>
<evidence type="ECO:0000259" key="5">
    <source>
        <dbReference type="PROSITE" id="PS50109"/>
    </source>
</evidence>
<sequence length="617" mass="69278">MLLYNDPQPGAVLDASAHPLQSNQALQHLLGELQVPLIQLLPFNVAALVSASLRQQRAIEDVEHQVGERILLWSFIPELASQQVLARGRDATRERRSVKEAAEASRLYRLITENTSDMISHHSPDGTFLDASPAAWTLLGYWPEQLRGIQTKHLLHPEDRHRLFTAREELEITGRHTMTYRIGHRQGHYLWFETASHAIRDAYSGEVIEVVSVSRDVTARVKAEEIRHRLADVIEATTDLVLFLDGQGDLTYINQAARRALWVEPSINRDGDGDGDGDGDKNTQHGQQPLPTLNSLLDDSSRQRLLDGLETAREQGAWRAEMYLHHHHRHALPVSLVLLSHTAADGVRYFSVVARDMTERELRESQLRRHQEELAHASRLTTMGELASGIAHEMNQPLAAVVNYAGASLRYLKRLPRQDQVHDKVAEGLTRITLHANHAAEVIKRLRAFLRKGQPRLQKLDANGVISHALMLCQWDANEKQVQLLTELQAALPDIFVDPVLLEQVLINLLRNAIDANRERHGHSGSHVTVRSYRCQENWVCVQVIDHGPGLSEERLAQIFTPFFTSKADGLGLGLSISRTLVEGFGGTLEAQSHPDGLVFECRLPAIHADNTFTDKQ</sequence>
<evidence type="ECO:0000259" key="7">
    <source>
        <dbReference type="PROSITE" id="PS50113"/>
    </source>
</evidence>
<dbReference type="InterPro" id="IPR003594">
    <property type="entry name" value="HATPase_dom"/>
</dbReference>
<dbReference type="InterPro" id="IPR003661">
    <property type="entry name" value="HisK_dim/P_dom"/>
</dbReference>
<organism evidence="8 9">
    <name type="scientific">Proteobacteria bacterium 228</name>
    <dbReference type="NCBI Taxonomy" id="2083153"/>
    <lineage>
        <taxon>Bacteria</taxon>
        <taxon>Pseudomonadati</taxon>
        <taxon>Pseudomonadota</taxon>
    </lineage>
</organism>
<dbReference type="OrthoDB" id="5288098at2"/>
<dbReference type="EC" id="2.7.13.3" evidence="2"/>
<dbReference type="Gene3D" id="3.30.565.10">
    <property type="entry name" value="Histidine kinase-like ATPase, C-terminal domain"/>
    <property type="match status" value="1"/>
</dbReference>
<dbReference type="PROSITE" id="PS50113">
    <property type="entry name" value="PAC"/>
    <property type="match status" value="1"/>
</dbReference>
<feature type="domain" description="PAC" evidence="7">
    <location>
        <begin position="176"/>
        <end position="229"/>
    </location>
</feature>
<dbReference type="InterPro" id="IPR004358">
    <property type="entry name" value="Sig_transdc_His_kin-like_C"/>
</dbReference>
<dbReference type="InterPro" id="IPR005467">
    <property type="entry name" value="His_kinase_dom"/>
</dbReference>
<keyword evidence="8" id="KW-0418">Kinase</keyword>
<dbReference type="SUPFAM" id="SSF55874">
    <property type="entry name" value="ATPase domain of HSP90 chaperone/DNA topoisomerase II/histidine kinase"/>
    <property type="match status" value="1"/>
</dbReference>
<evidence type="ECO:0000256" key="1">
    <source>
        <dbReference type="ARBA" id="ARBA00000085"/>
    </source>
</evidence>
<dbReference type="AlphaFoldDB" id="A0A2S5KYM9"/>
<dbReference type="CDD" id="cd00082">
    <property type="entry name" value="HisKA"/>
    <property type="match status" value="1"/>
</dbReference>
<gene>
    <name evidence="8" type="ORF">C4K68_00205</name>
</gene>
<feature type="compositionally biased region" description="Basic and acidic residues" evidence="4">
    <location>
        <begin position="267"/>
        <end position="283"/>
    </location>
</feature>
<dbReference type="InterPro" id="IPR035965">
    <property type="entry name" value="PAS-like_dom_sf"/>
</dbReference>
<accession>A0A2S5KYM9</accession>
<feature type="region of interest" description="Disordered" evidence="4">
    <location>
        <begin position="267"/>
        <end position="297"/>
    </location>
</feature>
<dbReference type="PROSITE" id="PS50109">
    <property type="entry name" value="HIS_KIN"/>
    <property type="match status" value="1"/>
</dbReference>
<evidence type="ECO:0000256" key="3">
    <source>
        <dbReference type="ARBA" id="ARBA00022553"/>
    </source>
</evidence>
<evidence type="ECO:0000256" key="2">
    <source>
        <dbReference type="ARBA" id="ARBA00012438"/>
    </source>
</evidence>
<dbReference type="Proteomes" id="UP000238196">
    <property type="component" value="Unassembled WGS sequence"/>
</dbReference>
<dbReference type="CDD" id="cd00130">
    <property type="entry name" value="PAS"/>
    <property type="match status" value="1"/>
</dbReference>